<dbReference type="AlphaFoldDB" id="A0A9X1N6Q0"/>
<keyword evidence="2" id="KW-1185">Reference proteome</keyword>
<dbReference type="EMBL" id="JAINWF010000012">
    <property type="protein sequence ID" value="MCD1609837.1"/>
    <property type="molecule type" value="Genomic_DNA"/>
</dbReference>
<name>A0A9X1N6Q0_9GAMM</name>
<proteinExistence type="predicted"/>
<accession>A0A9X1N6Q0</accession>
<sequence>MADHRESLLGRELPKLIKSDFPCLREVRDSLAALAREEASHIQYTYRKARAEYQKNIKKGGAWVHDVRIKSTVSGAYVEWFAYKGRYGDQCYSEGIRSEGLLRIPASKFKKCSAAESRAIKDAEDAFEKVRQLCQHVSKISEALNSIPQMRLTGDHYKRLKLENIITAENFSCDCEEPCTDCITY</sequence>
<dbReference type="Pfam" id="PF19456">
    <property type="entry name" value="MobI"/>
    <property type="match status" value="1"/>
</dbReference>
<dbReference type="Proteomes" id="UP001138989">
    <property type="component" value="Unassembled WGS sequence"/>
</dbReference>
<gene>
    <name evidence="1" type="ORF">K7H17_18445</name>
</gene>
<dbReference type="InterPro" id="IPR045809">
    <property type="entry name" value="MobI"/>
</dbReference>
<evidence type="ECO:0000313" key="1">
    <source>
        <dbReference type="EMBL" id="MCD1609837.1"/>
    </source>
</evidence>
<evidence type="ECO:0000313" key="2">
    <source>
        <dbReference type="Proteomes" id="UP001138989"/>
    </source>
</evidence>
<organism evidence="1 2">
    <name type="scientific">Stutzerimonas kunmingensis</name>
    <dbReference type="NCBI Taxonomy" id="1211807"/>
    <lineage>
        <taxon>Bacteria</taxon>
        <taxon>Pseudomonadati</taxon>
        <taxon>Pseudomonadota</taxon>
        <taxon>Gammaproteobacteria</taxon>
        <taxon>Pseudomonadales</taxon>
        <taxon>Pseudomonadaceae</taxon>
        <taxon>Stutzerimonas</taxon>
    </lineage>
</organism>
<comment type="caution">
    <text evidence="1">The sequence shown here is derived from an EMBL/GenBank/DDBJ whole genome shotgun (WGS) entry which is preliminary data.</text>
</comment>
<protein>
    <submittedName>
        <fullName evidence="1">Uncharacterized protein</fullName>
    </submittedName>
</protein>
<reference evidence="1" key="1">
    <citation type="submission" date="2021-08" db="EMBL/GenBank/DDBJ databases">
        <title>Isolation and characterization of neutrophilic mixotrophic iron-oxidizing bacteria from deep-sea hydrothermal vents.</title>
        <authorList>
            <person name="He Y."/>
        </authorList>
    </citation>
    <scope>NUCLEOTIDE SEQUENCE</scope>
    <source>
        <strain evidence="1">IOP_13</strain>
    </source>
</reference>
<dbReference type="RefSeq" id="WP_102833442.1">
    <property type="nucleotide sequence ID" value="NZ_JAINWF010000012.1"/>
</dbReference>